<dbReference type="PANTHER" id="PTHR11601:SF34">
    <property type="entry name" value="CYSTEINE DESULFURASE"/>
    <property type="match status" value="1"/>
</dbReference>
<evidence type="ECO:0000256" key="6">
    <source>
        <dbReference type="ARBA" id="ARBA00022898"/>
    </source>
</evidence>
<dbReference type="GO" id="GO:0046872">
    <property type="term" value="F:metal ion binding"/>
    <property type="evidence" value="ECO:0007669"/>
    <property type="project" value="UniProtKB-KW"/>
</dbReference>
<dbReference type="InterPro" id="IPR015421">
    <property type="entry name" value="PyrdxlP-dep_Trfase_major"/>
</dbReference>
<dbReference type="EC" id="2.8.1.7" evidence="3"/>
<dbReference type="EMBL" id="NKHF01000018">
    <property type="protein sequence ID" value="PCK33049.1"/>
    <property type="molecule type" value="Genomic_DNA"/>
</dbReference>
<dbReference type="Proteomes" id="UP000228621">
    <property type="component" value="Unassembled WGS sequence"/>
</dbReference>
<organism evidence="12 13">
    <name type="scientific">Pseudoalteromonas piscicida</name>
    <dbReference type="NCBI Taxonomy" id="43662"/>
    <lineage>
        <taxon>Bacteria</taxon>
        <taxon>Pseudomonadati</taxon>
        <taxon>Pseudomonadota</taxon>
        <taxon>Gammaproteobacteria</taxon>
        <taxon>Alteromonadales</taxon>
        <taxon>Pseudoalteromonadaceae</taxon>
        <taxon>Pseudoalteromonas</taxon>
    </lineage>
</organism>
<gene>
    <name evidence="12" type="ORF">CEX98_03870</name>
</gene>
<keyword evidence="5" id="KW-0479">Metal-binding</keyword>
<sequence length="402" mass="43383">MSLITALESKSATEASLRFPIYLDHNATTPCDKAVLQAMLPYFCNDFGNAASMYGLHGWNAHKAVEQARERIADALGAQPENFIFTSGATESNNLGIRGVFRARNHKGRHIITSSIEHPATLATLRDLEHEGAKVSYLEPLPDGSFDIEAMKAAITPDTILITVMYANNEIGTINPIDDIAFIAKQHNILFMSDATQALGKVDINLTTCPIDILTCSAHKIYGPKGVGGLYLRHQQGNRVVDIRPQITGGGSEQGLRGGTLNVPGIVGFAKAVELAQRELSNGAIEKIEQLRDKLEDGLLELQQVQVNGMSEERLPHVCNVSFQNTDGKKMLSLLKKSISVSTGSACSSSNLSPSHVLTALGLSDDLAQATIRFSLGRHTTEAEIDFALNKVREVAALTLLA</sequence>
<dbReference type="Gene3D" id="3.40.640.10">
    <property type="entry name" value="Type I PLP-dependent aspartate aminotransferase-like (Major domain)"/>
    <property type="match status" value="1"/>
</dbReference>
<keyword evidence="6" id="KW-0663">Pyridoxal phosphate</keyword>
<dbReference type="InterPro" id="IPR020578">
    <property type="entry name" value="Aminotrans_V_PyrdxlP_BS"/>
</dbReference>
<name>A0A2A5JUP2_PSEO7</name>
<dbReference type="InterPro" id="IPR015422">
    <property type="entry name" value="PyrdxlP-dep_Trfase_small"/>
</dbReference>
<proteinExistence type="inferred from homology"/>
<evidence type="ECO:0000256" key="1">
    <source>
        <dbReference type="ARBA" id="ARBA00001933"/>
    </source>
</evidence>
<keyword evidence="4 12" id="KW-0808">Transferase</keyword>
<dbReference type="PANTHER" id="PTHR11601">
    <property type="entry name" value="CYSTEINE DESULFURYLASE FAMILY MEMBER"/>
    <property type="match status" value="1"/>
</dbReference>
<dbReference type="GO" id="GO:0031071">
    <property type="term" value="F:cysteine desulfurase activity"/>
    <property type="evidence" value="ECO:0007669"/>
    <property type="project" value="UniProtKB-EC"/>
</dbReference>
<keyword evidence="7" id="KW-0408">Iron</keyword>
<evidence type="ECO:0000313" key="13">
    <source>
        <dbReference type="Proteomes" id="UP000228621"/>
    </source>
</evidence>
<comment type="similarity">
    <text evidence="2">Belongs to the class-V pyridoxal-phosphate-dependent aminotransferase family. NifS/IscS subfamily.</text>
</comment>
<reference evidence="13" key="1">
    <citation type="journal article" date="2019" name="Genome Announc.">
        <title>Draft Genome Sequence of Pseudoalteromonas piscicida Strain 36Y ROTHPW, an Hypersaline Seawater Isolate from the South Coast of Sonora, Mexico.</title>
        <authorList>
            <person name="Sanchez-Diaz R."/>
            <person name="Molina-Garza Z.J."/>
            <person name="Cruz-Suarez L.E."/>
            <person name="Selvin J."/>
            <person name="Kiran G.S."/>
            <person name="Ibarra-Gamez J.C."/>
            <person name="Gomez-Gil B."/>
            <person name="Galaviz-Silva L."/>
        </authorList>
    </citation>
    <scope>NUCLEOTIDE SEQUENCE [LARGE SCALE GENOMIC DNA]</scope>
    <source>
        <strain evidence="13">36Y_RITHPW</strain>
    </source>
</reference>
<evidence type="ECO:0000256" key="8">
    <source>
        <dbReference type="ARBA" id="ARBA00023014"/>
    </source>
</evidence>
<keyword evidence="13" id="KW-1185">Reference proteome</keyword>
<evidence type="ECO:0000256" key="4">
    <source>
        <dbReference type="ARBA" id="ARBA00022679"/>
    </source>
</evidence>
<dbReference type="Gene3D" id="3.90.1150.10">
    <property type="entry name" value="Aspartate Aminotransferase, domain 1"/>
    <property type="match status" value="1"/>
</dbReference>
<dbReference type="Pfam" id="PF00266">
    <property type="entry name" value="Aminotran_5"/>
    <property type="match status" value="1"/>
</dbReference>
<evidence type="ECO:0000256" key="3">
    <source>
        <dbReference type="ARBA" id="ARBA00012239"/>
    </source>
</evidence>
<comment type="caution">
    <text evidence="12">The sequence shown here is derived from an EMBL/GenBank/DDBJ whole genome shotgun (WGS) entry which is preliminary data.</text>
</comment>
<evidence type="ECO:0000256" key="5">
    <source>
        <dbReference type="ARBA" id="ARBA00022723"/>
    </source>
</evidence>
<evidence type="ECO:0000256" key="2">
    <source>
        <dbReference type="ARBA" id="ARBA00006490"/>
    </source>
</evidence>
<dbReference type="InterPro" id="IPR000192">
    <property type="entry name" value="Aminotrans_V_dom"/>
</dbReference>
<dbReference type="InterPro" id="IPR015424">
    <property type="entry name" value="PyrdxlP-dep_Trfase"/>
</dbReference>
<dbReference type="GO" id="GO:0051536">
    <property type="term" value="F:iron-sulfur cluster binding"/>
    <property type="evidence" value="ECO:0007669"/>
    <property type="project" value="UniProtKB-KW"/>
</dbReference>
<dbReference type="RefSeq" id="WP_099640808.1">
    <property type="nucleotide sequence ID" value="NZ_NKHF01000018.1"/>
</dbReference>
<dbReference type="InterPro" id="IPR016454">
    <property type="entry name" value="Cysteine_dSase"/>
</dbReference>
<dbReference type="AlphaFoldDB" id="A0A2A5JUP2"/>
<protein>
    <recommendedName>
        <fullName evidence="3">cysteine desulfurase</fullName>
        <ecNumber evidence="3">2.8.1.7</ecNumber>
    </recommendedName>
</protein>
<feature type="domain" description="Aminotransferase class V" evidence="11">
    <location>
        <begin position="21"/>
        <end position="386"/>
    </location>
</feature>
<evidence type="ECO:0000313" key="12">
    <source>
        <dbReference type="EMBL" id="PCK33049.1"/>
    </source>
</evidence>
<comment type="cofactor">
    <cofactor evidence="1 10">
        <name>pyridoxal 5'-phosphate</name>
        <dbReference type="ChEBI" id="CHEBI:597326"/>
    </cofactor>
</comment>
<evidence type="ECO:0000256" key="10">
    <source>
        <dbReference type="RuleBase" id="RU004504"/>
    </source>
</evidence>
<dbReference type="SUPFAM" id="SSF53383">
    <property type="entry name" value="PLP-dependent transferases"/>
    <property type="match status" value="1"/>
</dbReference>
<evidence type="ECO:0000256" key="7">
    <source>
        <dbReference type="ARBA" id="ARBA00023004"/>
    </source>
</evidence>
<dbReference type="PIRSF" id="PIRSF005572">
    <property type="entry name" value="NifS"/>
    <property type="match status" value="1"/>
</dbReference>
<evidence type="ECO:0000259" key="11">
    <source>
        <dbReference type="Pfam" id="PF00266"/>
    </source>
</evidence>
<comment type="catalytic activity">
    <reaction evidence="9">
        <text>(sulfur carrier)-H + L-cysteine = (sulfur carrier)-SH + L-alanine</text>
        <dbReference type="Rhea" id="RHEA:43892"/>
        <dbReference type="Rhea" id="RHEA-COMP:14737"/>
        <dbReference type="Rhea" id="RHEA-COMP:14739"/>
        <dbReference type="ChEBI" id="CHEBI:29917"/>
        <dbReference type="ChEBI" id="CHEBI:35235"/>
        <dbReference type="ChEBI" id="CHEBI:57972"/>
        <dbReference type="ChEBI" id="CHEBI:64428"/>
        <dbReference type="EC" id="2.8.1.7"/>
    </reaction>
</comment>
<dbReference type="OrthoDB" id="9808002at2"/>
<dbReference type="PROSITE" id="PS00595">
    <property type="entry name" value="AA_TRANSFER_CLASS_5"/>
    <property type="match status" value="1"/>
</dbReference>
<evidence type="ECO:0000256" key="9">
    <source>
        <dbReference type="ARBA" id="ARBA00050776"/>
    </source>
</evidence>
<accession>A0A2A5JUP2</accession>
<keyword evidence="8" id="KW-0411">Iron-sulfur</keyword>